<name>A0A2N1JCL0_9BASI</name>
<evidence type="ECO:0000256" key="1">
    <source>
        <dbReference type="ARBA" id="ARBA00006484"/>
    </source>
</evidence>
<dbReference type="InterPro" id="IPR020904">
    <property type="entry name" value="Sc_DH/Rdtase_CS"/>
</dbReference>
<feature type="transmembrane region" description="Helical" evidence="4">
    <location>
        <begin position="57"/>
        <end position="77"/>
    </location>
</feature>
<dbReference type="AlphaFoldDB" id="A0A2N1JCL0"/>
<dbReference type="PRINTS" id="PR00081">
    <property type="entry name" value="GDHRDH"/>
</dbReference>
<keyword evidence="2" id="KW-0521">NADP</keyword>
<dbReference type="InterPro" id="IPR036291">
    <property type="entry name" value="NAD(P)-bd_dom_sf"/>
</dbReference>
<dbReference type="GO" id="GO:0016616">
    <property type="term" value="F:oxidoreductase activity, acting on the CH-OH group of donors, NAD or NADP as acceptor"/>
    <property type="evidence" value="ECO:0007669"/>
    <property type="project" value="TreeGrafter"/>
</dbReference>
<dbReference type="Pfam" id="PF00106">
    <property type="entry name" value="adh_short"/>
    <property type="match status" value="1"/>
</dbReference>
<dbReference type="OrthoDB" id="10253736at2759"/>
<dbReference type="STRING" id="2020962.A0A2N1JCL0"/>
<keyword evidence="6" id="KW-1185">Reference proteome</keyword>
<reference evidence="5 6" key="1">
    <citation type="submission" date="2017-10" db="EMBL/GenBank/DDBJ databases">
        <title>A novel species of cold-tolerant Malassezia isolated from bats.</title>
        <authorList>
            <person name="Lorch J.M."/>
            <person name="Palmer J.M."/>
            <person name="Vanderwolf K.J."/>
            <person name="Schmidt K.Z."/>
            <person name="Verant M.L."/>
            <person name="Weller T.J."/>
            <person name="Blehert D.S."/>
        </authorList>
    </citation>
    <scope>NUCLEOTIDE SEQUENCE [LARGE SCALE GENOMIC DNA]</scope>
    <source>
        <strain evidence="5 6">NWHC:44797-103</strain>
    </source>
</reference>
<keyword evidence="4" id="KW-1133">Transmembrane helix</keyword>
<dbReference type="Proteomes" id="UP000232875">
    <property type="component" value="Unassembled WGS sequence"/>
</dbReference>
<evidence type="ECO:0000313" key="6">
    <source>
        <dbReference type="Proteomes" id="UP000232875"/>
    </source>
</evidence>
<dbReference type="PANTHER" id="PTHR24322:SF736">
    <property type="entry name" value="RETINOL DEHYDROGENASE 10"/>
    <property type="match status" value="1"/>
</dbReference>
<evidence type="ECO:0000256" key="3">
    <source>
        <dbReference type="ARBA" id="ARBA00023002"/>
    </source>
</evidence>
<evidence type="ECO:0008006" key="7">
    <source>
        <dbReference type="Google" id="ProtNLM"/>
    </source>
</evidence>
<dbReference type="PROSITE" id="PS00061">
    <property type="entry name" value="ADH_SHORT"/>
    <property type="match status" value="1"/>
</dbReference>
<dbReference type="EMBL" id="KZ454989">
    <property type="protein sequence ID" value="PKI84273.1"/>
    <property type="molecule type" value="Genomic_DNA"/>
</dbReference>
<comment type="similarity">
    <text evidence="1">Belongs to the short-chain dehydrogenases/reductases (SDR) family.</text>
</comment>
<dbReference type="Gene3D" id="3.40.50.720">
    <property type="entry name" value="NAD(P)-binding Rossmann-like Domain"/>
    <property type="match status" value="1"/>
</dbReference>
<dbReference type="PANTHER" id="PTHR24322">
    <property type="entry name" value="PKSB"/>
    <property type="match status" value="1"/>
</dbReference>
<keyword evidence="4" id="KW-0812">Transmembrane</keyword>
<evidence type="ECO:0000256" key="4">
    <source>
        <dbReference type="SAM" id="Phobius"/>
    </source>
</evidence>
<accession>A0A2N1JCL0</accession>
<evidence type="ECO:0000313" key="5">
    <source>
        <dbReference type="EMBL" id="PKI84273.1"/>
    </source>
</evidence>
<feature type="transmembrane region" description="Helical" evidence="4">
    <location>
        <begin position="20"/>
        <end position="37"/>
    </location>
</feature>
<evidence type="ECO:0000256" key="2">
    <source>
        <dbReference type="ARBA" id="ARBA00022857"/>
    </source>
</evidence>
<organism evidence="5 6">
    <name type="scientific">Malassezia vespertilionis</name>
    <dbReference type="NCBI Taxonomy" id="2020962"/>
    <lineage>
        <taxon>Eukaryota</taxon>
        <taxon>Fungi</taxon>
        <taxon>Dikarya</taxon>
        <taxon>Basidiomycota</taxon>
        <taxon>Ustilaginomycotina</taxon>
        <taxon>Malasseziomycetes</taxon>
        <taxon>Malasseziales</taxon>
        <taxon>Malasseziaceae</taxon>
        <taxon>Malassezia</taxon>
    </lineage>
</organism>
<protein>
    <recommendedName>
        <fullName evidence="7">NAD(P)-binding protein</fullName>
    </recommendedName>
</protein>
<keyword evidence="4" id="KW-0472">Membrane</keyword>
<keyword evidence="3" id="KW-0560">Oxidoreductase</keyword>
<sequence length="398" mass="43524">MPYHAKRFDLDCVIRTLDKVPFSPPFLVILPVVALFLGNRGQSLNTVLQRAANLSTWQDLLCVRFRCISYMMLFILIKTVSRFFSLRAENNYVPQRDPPNWSQDVVAITGGATGIGKDIVETLSKKCKARIAVLDIAEPTYAQAAPGSPPILWIQTDVTSADAIAAAHQKIKEVFGTSPSIVIGCAGIATGGPMLTTSSALVKKTFEINSLQHILLAKEFVPFMAKNNHGHYVTVASSASHYTPPMMSAYCMSKAAALAFHEELRVELRVAYNAPRVRTSVVTPTKVRTLLGHALKDTDNSFVAPTLEPLEVATAITDAIEEGRSHTISQPMMTKMLPFARAFPEWYRTILAAVGKTDGAVTAESIRSGLQAGYGKNWSKEDFDNILGEMVAQYGKTD</sequence>
<dbReference type="InterPro" id="IPR002347">
    <property type="entry name" value="SDR_fam"/>
</dbReference>
<dbReference type="SUPFAM" id="SSF51735">
    <property type="entry name" value="NAD(P)-binding Rossmann-fold domains"/>
    <property type="match status" value="1"/>
</dbReference>
<proteinExistence type="inferred from homology"/>
<gene>
    <name evidence="5" type="ORF">MVES_001527</name>
</gene>